<name>A0ACC5ZNM8_9TELE</name>
<gene>
    <name evidence="1" type="ORF">PDJAM_G00168190</name>
</gene>
<organism evidence="1 2">
    <name type="scientific">Pangasius djambal</name>
    <dbReference type="NCBI Taxonomy" id="1691987"/>
    <lineage>
        <taxon>Eukaryota</taxon>
        <taxon>Metazoa</taxon>
        <taxon>Chordata</taxon>
        <taxon>Craniata</taxon>
        <taxon>Vertebrata</taxon>
        <taxon>Euteleostomi</taxon>
        <taxon>Actinopterygii</taxon>
        <taxon>Neopterygii</taxon>
        <taxon>Teleostei</taxon>
        <taxon>Ostariophysi</taxon>
        <taxon>Siluriformes</taxon>
        <taxon>Pangasiidae</taxon>
        <taxon>Pangasius</taxon>
    </lineage>
</organism>
<evidence type="ECO:0000313" key="2">
    <source>
        <dbReference type="Proteomes" id="UP000830395"/>
    </source>
</evidence>
<dbReference type="EMBL" id="CM041001">
    <property type="protein sequence ID" value="MCJ8748726.1"/>
    <property type="molecule type" value="Genomic_DNA"/>
</dbReference>
<comment type="caution">
    <text evidence="1">The sequence shown here is derived from an EMBL/GenBank/DDBJ whole genome shotgun (WGS) entry which is preliminary data.</text>
</comment>
<evidence type="ECO:0000313" key="1">
    <source>
        <dbReference type="EMBL" id="MCJ8748726.1"/>
    </source>
</evidence>
<protein>
    <submittedName>
        <fullName evidence="1">Uncharacterized protein</fullName>
    </submittedName>
</protein>
<sequence>MAESEETTSHHAFMEVMEPSDMNLPLLSETENLPDDVILISPLTPPLASLPALEQHQLWMDSECGVSSNTDEPFSVKASDSVRETDPLFGSVLIPTEVVQRSKVETHECSECSKVFGTTYALNKHLLTHQPERCHVCNICQKGFKRHDHLTGHMLTHQKRKDYHCSHPGCQKMYCGYRSLKRHCATQHGTYLLPPSSQPSALNTQPCPPPKLPAVKDGASTSADYHSYFPPPKPHSVFQFEGYTSCGTSYNNYTLAANLDLSRNPKDPNLSQVKLPVISQSWSLAADGDSCSLESAVDLTASHSLVMSNQWASASSLGGSVVNPVEPETVHTWERNLDFLVTNLQTWKEAPSIQPSKEVTDTGMGSQPSSAFPRRNRPILLKLSMRQHEPQNKQQASLMSGEASCSKSNIGGSSPHQMEPIIPHLPPAPKSKTKKKRVKKMILKAANIPTPPLPSPRPTTQRRPRPRPAYLVSPSQVAMASFSKESAPSDTLKDGRVDMAGDCYQVDQEVQLSPLVIPVSVPVSSKEVSFNKASGHTISLQIEKQQNVKCLSKTSRHPGLFRSLIAPNLATGGYPSQLRSPTYLADHLLNFDPPPYTPPPMLSPLRPGTGLYFNTLPQYQPCLPPPSIYSASLDNKDGISLILDNTVVSIEPKINVGSRFQAEIPPLRNPLLILYDEHPAQLVWAPWGDLPTNSKTQQKVTEFLDMCCSSVLPGGGTNTELALHCLHEVQGDILAALDLLLVRGDYRTSCHPLSDYHYTGSDHWTAHEMRHFQKALLNQTKDFQLIHKALQTKSVAQCVEYYYAMKKLKKFKQRCRGIESTDGAGKTSVGFI</sequence>
<reference evidence="1" key="1">
    <citation type="submission" date="2020-02" db="EMBL/GenBank/DDBJ databases">
        <title>Genome sequencing of the panga catfish, Pangasius djambal.</title>
        <authorList>
            <person name="Wen M."/>
            <person name="Zahm M."/>
            <person name="Roques C."/>
            <person name="Cabau C."/>
            <person name="Klopp C."/>
            <person name="Donnadieu C."/>
            <person name="Jouanno E."/>
            <person name="Avarre J.-C."/>
            <person name="Campet M."/>
            <person name="Ha T."/>
            <person name="Dugue R."/>
            <person name="Lampietro C."/>
            <person name="Louis A."/>
            <person name="Herpin A."/>
            <person name="Echchiki A."/>
            <person name="Berthelot C."/>
            <person name="Parey E."/>
            <person name="Roest-Crollius H."/>
            <person name="Braasch I."/>
            <person name="Postlethwait J.H."/>
            <person name="Bobe J."/>
            <person name="Montfort J."/>
            <person name="Bouchez O."/>
            <person name="Begum T."/>
            <person name="Schartl M."/>
            <person name="Gustiano R."/>
            <person name="Guiguen Y."/>
        </authorList>
    </citation>
    <scope>NUCLEOTIDE SEQUENCE</scope>
    <source>
        <strain evidence="1">Pdj_M5554</strain>
    </source>
</reference>
<accession>A0ACC5ZNM8</accession>
<proteinExistence type="predicted"/>
<dbReference type="Proteomes" id="UP000830395">
    <property type="component" value="Chromosome 27"/>
</dbReference>
<keyword evidence="2" id="KW-1185">Reference proteome</keyword>